<evidence type="ECO:0000313" key="2">
    <source>
        <dbReference type="EMBL" id="ABE58760.1"/>
    </source>
</evidence>
<keyword evidence="1" id="KW-1133">Transmembrane helix</keyword>
<evidence type="ECO:0000313" key="3">
    <source>
        <dbReference type="Proteomes" id="UP000000239"/>
    </source>
</evidence>
<protein>
    <submittedName>
        <fullName evidence="2">Uncharacterized protein</fullName>
    </submittedName>
</protein>
<sequence>MLSAYFGYKTYCSLSGYEDLRLSASVFSTLAATLFGFLITALSILVAIADKNFIVRIRVTGHFYKLVSKLFCVAGLLLLSIVSGVLALVAGDKDLVMLLISASLFFLMHSFFLFVGVGMKFKKVFEILSK</sequence>
<accession>Q1QXP8</accession>
<dbReference type="Proteomes" id="UP000000239">
    <property type="component" value="Chromosome"/>
</dbReference>
<feature type="transmembrane region" description="Helical" evidence="1">
    <location>
        <begin position="70"/>
        <end position="89"/>
    </location>
</feature>
<feature type="transmembrane region" description="Helical" evidence="1">
    <location>
        <begin position="26"/>
        <end position="49"/>
    </location>
</feature>
<dbReference type="EMBL" id="CP000285">
    <property type="protein sequence ID" value="ABE58760.1"/>
    <property type="molecule type" value="Genomic_DNA"/>
</dbReference>
<keyword evidence="1" id="KW-0812">Transmembrane</keyword>
<dbReference type="AlphaFoldDB" id="Q1QXP8"/>
<gene>
    <name evidence="2" type="ordered locus">Csal_1405</name>
</gene>
<evidence type="ECO:0000256" key="1">
    <source>
        <dbReference type="SAM" id="Phobius"/>
    </source>
</evidence>
<feature type="transmembrane region" description="Helical" evidence="1">
    <location>
        <begin position="95"/>
        <end position="117"/>
    </location>
</feature>
<dbReference type="KEGG" id="csa:Csal_1405"/>
<keyword evidence="1" id="KW-0472">Membrane</keyword>
<organism evidence="2 3">
    <name type="scientific">Chromohalobacter israelensis (strain ATCC BAA-138 / DSM 3043 / CIP 106854 / NCIMB 13768 / 1H11)</name>
    <name type="common">Chromohalobacter salexigens</name>
    <dbReference type="NCBI Taxonomy" id="290398"/>
    <lineage>
        <taxon>Bacteria</taxon>
        <taxon>Pseudomonadati</taxon>
        <taxon>Pseudomonadota</taxon>
        <taxon>Gammaproteobacteria</taxon>
        <taxon>Oceanospirillales</taxon>
        <taxon>Halomonadaceae</taxon>
        <taxon>Chromohalobacter</taxon>
    </lineage>
</organism>
<keyword evidence="3" id="KW-1185">Reference proteome</keyword>
<reference evidence="2 3" key="1">
    <citation type="journal article" date="2011" name="Stand. Genomic Sci.">
        <title>Complete genome sequence of the halophilic and highly halotolerant Chromohalobacter salexigens type strain (1H11(T)).</title>
        <authorList>
            <person name="Copeland A."/>
            <person name="O'Connor K."/>
            <person name="Lucas S."/>
            <person name="Lapidus A."/>
            <person name="Berry K.W."/>
            <person name="Detter J.C."/>
            <person name="Del Rio T.G."/>
            <person name="Hammon N."/>
            <person name="Dalin E."/>
            <person name="Tice H."/>
            <person name="Pitluck S."/>
            <person name="Bruce D."/>
            <person name="Goodwin L."/>
            <person name="Han C."/>
            <person name="Tapia R."/>
            <person name="Saunders E."/>
            <person name="Schmutz J."/>
            <person name="Brettin T."/>
            <person name="Larimer F."/>
            <person name="Land M."/>
            <person name="Hauser L."/>
            <person name="Vargas C."/>
            <person name="Nieto J.J."/>
            <person name="Kyrpides N.C."/>
            <person name="Ivanova N."/>
            <person name="Goker M."/>
            <person name="Klenk H.P."/>
            <person name="Csonka L.N."/>
            <person name="Woyke T."/>
        </authorList>
    </citation>
    <scope>NUCLEOTIDE SEQUENCE [LARGE SCALE GENOMIC DNA]</scope>
    <source>
        <strain evidence="3">ATCC BAA-138 / DSM 3043 / CIP 106854 / NCIMB 13768 / 1H11</strain>
    </source>
</reference>
<proteinExistence type="predicted"/>
<dbReference type="HOGENOM" id="CLU_1934309_0_0_6"/>
<name>Q1QXP8_CHRI1</name>